<sequence>MVSHKKMTKKIVSAKVDEMYRESKHWNSCLQLINDELTFIQHLLNSYVFEPNTPNLFERLQDYQARIKRSKDDWDKLSKMIGHHENSIGGILECSDSVCDNFYHQKHEKLKVEAVNYMENFKDLKYEIFEYAGCILKKRKPNN</sequence>
<evidence type="ECO:0000313" key="1">
    <source>
        <dbReference type="EMBL" id="MRX66190.1"/>
    </source>
</evidence>
<proteinExistence type="predicted"/>
<comment type="caution">
    <text evidence="1">The sequence shown here is derived from an EMBL/GenBank/DDBJ whole genome shotgun (WGS) entry which is preliminary data.</text>
</comment>
<accession>A0A6I2MUF3</accession>
<gene>
    <name evidence="1" type="ORF">GJ691_18705</name>
</gene>
<keyword evidence="2" id="KW-1185">Reference proteome</keyword>
<dbReference type="AlphaFoldDB" id="A0A6I2MUF3"/>
<dbReference type="Proteomes" id="UP000443153">
    <property type="component" value="Unassembled WGS sequence"/>
</dbReference>
<dbReference type="OrthoDB" id="1431622at2"/>
<reference evidence="1 2" key="1">
    <citation type="submission" date="2019-11" db="EMBL/GenBank/DDBJ databases">
        <title>Maribacter lutea sp. nov., a marine bacterium isolated from intertidal sand.</title>
        <authorList>
            <person name="Liu A."/>
        </authorList>
    </citation>
    <scope>NUCLEOTIDE SEQUENCE [LARGE SCALE GENOMIC DNA]</scope>
    <source>
        <strain evidence="1 2">RZ05</strain>
    </source>
</reference>
<protein>
    <submittedName>
        <fullName evidence="1">Uncharacterized protein</fullName>
    </submittedName>
</protein>
<name>A0A6I2MUF3_9FLAO</name>
<dbReference type="EMBL" id="WKJH01000030">
    <property type="protein sequence ID" value="MRX66190.1"/>
    <property type="molecule type" value="Genomic_DNA"/>
</dbReference>
<evidence type="ECO:0000313" key="2">
    <source>
        <dbReference type="Proteomes" id="UP000443153"/>
    </source>
</evidence>
<organism evidence="1 2">
    <name type="scientific">Maribacter luteus</name>
    <dbReference type="NCBI Taxonomy" id="2594478"/>
    <lineage>
        <taxon>Bacteria</taxon>
        <taxon>Pseudomonadati</taxon>
        <taxon>Bacteroidota</taxon>
        <taxon>Flavobacteriia</taxon>
        <taxon>Flavobacteriales</taxon>
        <taxon>Flavobacteriaceae</taxon>
        <taxon>Maribacter</taxon>
    </lineage>
</organism>